<feature type="compositionally biased region" description="Acidic residues" evidence="1">
    <location>
        <begin position="44"/>
        <end position="58"/>
    </location>
</feature>
<dbReference type="AlphaFoldDB" id="A0A0C2W2H4"/>
<proteinExistence type="predicted"/>
<organism evidence="3 4">
    <name type="scientific">Amanita muscaria (strain Koide BX008)</name>
    <dbReference type="NCBI Taxonomy" id="946122"/>
    <lineage>
        <taxon>Eukaryota</taxon>
        <taxon>Fungi</taxon>
        <taxon>Dikarya</taxon>
        <taxon>Basidiomycota</taxon>
        <taxon>Agaricomycotina</taxon>
        <taxon>Agaricomycetes</taxon>
        <taxon>Agaricomycetidae</taxon>
        <taxon>Agaricales</taxon>
        <taxon>Pluteineae</taxon>
        <taxon>Amanitaceae</taxon>
        <taxon>Amanita</taxon>
    </lineage>
</organism>
<dbReference type="InterPro" id="IPR045341">
    <property type="entry name" value="DUF6532"/>
</dbReference>
<dbReference type="Proteomes" id="UP000054549">
    <property type="component" value="Unassembled WGS sequence"/>
</dbReference>
<sequence length="510" mass="57602">MALFRLLKHDTPASNARVSIPVPGAPQKKRRASDNLTGRKADIQEEDVNESDGEEDNSSNETDISSDTGEDCSEDEDVSPAINSNVGRAARDALPRTRTQAAADKRFANEQPVWAAEMSNNAAREARHVAKDPLFDISDEEKPDVSQLNTRKNLVIHGKVIEISDDEDGNVKDESPTARLVPASNSSNREALQVAKVPTLRRTESVNTQPDQTTMTQTNNRTSVWPRYTDLVRGQRDLLLTVQCFEIKLIVRKAMDLVEERVRFEDAYPNLVNRTVWNGTALIQACDVIKDMSPIGQVKERYDIFQERIRVDIEYVGEISKSLLDPRISILRGDTKILAVNNARVAYGLQDNCGKDVKILLKKSSYIYPRAANGFSFQRNKPYENSAIIGTIRDDLFAGSNTVLLKFQHRFKKEPDQNMLTPSVLALAATAVYACLKEWESGFRVTSHFTTNLFEIIYRNHLKHIEKIQEENENAYTMMLRRLFRLAAESDQGEVDDFDLTDMQNMVTTD</sequence>
<dbReference type="HOGENOM" id="CLU_030424_0_0_1"/>
<accession>A0A0C2W2H4</accession>
<dbReference type="Pfam" id="PF20149">
    <property type="entry name" value="DUF6532"/>
    <property type="match status" value="1"/>
</dbReference>
<evidence type="ECO:0000259" key="2">
    <source>
        <dbReference type="Pfam" id="PF20149"/>
    </source>
</evidence>
<keyword evidence="4" id="KW-1185">Reference proteome</keyword>
<dbReference type="STRING" id="946122.A0A0C2W2H4"/>
<feature type="region of interest" description="Disordered" evidence="1">
    <location>
        <begin position="1"/>
        <end position="105"/>
    </location>
</feature>
<name>A0A0C2W2H4_AMAMK</name>
<feature type="domain" description="DUF6532" evidence="2">
    <location>
        <begin position="254"/>
        <end position="468"/>
    </location>
</feature>
<feature type="compositionally biased region" description="Acidic residues" evidence="1">
    <location>
        <begin position="68"/>
        <end position="78"/>
    </location>
</feature>
<dbReference type="EMBL" id="KN818536">
    <property type="protein sequence ID" value="KIL55292.1"/>
    <property type="molecule type" value="Genomic_DNA"/>
</dbReference>
<dbReference type="OrthoDB" id="3063300at2759"/>
<protein>
    <recommendedName>
        <fullName evidence="2">DUF6532 domain-containing protein</fullName>
    </recommendedName>
</protein>
<evidence type="ECO:0000256" key="1">
    <source>
        <dbReference type="SAM" id="MobiDB-lite"/>
    </source>
</evidence>
<evidence type="ECO:0000313" key="4">
    <source>
        <dbReference type="Proteomes" id="UP000054549"/>
    </source>
</evidence>
<dbReference type="InParanoid" id="A0A0C2W2H4"/>
<reference evidence="3 4" key="1">
    <citation type="submission" date="2014-04" db="EMBL/GenBank/DDBJ databases">
        <title>Evolutionary Origins and Diversification of the Mycorrhizal Mutualists.</title>
        <authorList>
            <consortium name="DOE Joint Genome Institute"/>
            <consortium name="Mycorrhizal Genomics Consortium"/>
            <person name="Kohler A."/>
            <person name="Kuo A."/>
            <person name="Nagy L.G."/>
            <person name="Floudas D."/>
            <person name="Copeland A."/>
            <person name="Barry K.W."/>
            <person name="Cichocki N."/>
            <person name="Veneault-Fourrey C."/>
            <person name="LaButti K."/>
            <person name="Lindquist E.A."/>
            <person name="Lipzen A."/>
            <person name="Lundell T."/>
            <person name="Morin E."/>
            <person name="Murat C."/>
            <person name="Riley R."/>
            <person name="Ohm R."/>
            <person name="Sun H."/>
            <person name="Tunlid A."/>
            <person name="Henrissat B."/>
            <person name="Grigoriev I.V."/>
            <person name="Hibbett D.S."/>
            <person name="Martin F."/>
        </authorList>
    </citation>
    <scope>NUCLEOTIDE SEQUENCE [LARGE SCALE GENOMIC DNA]</scope>
    <source>
        <strain evidence="3 4">Koide BX008</strain>
    </source>
</reference>
<gene>
    <name evidence="3" type="ORF">M378DRAFT_182267</name>
</gene>
<evidence type="ECO:0000313" key="3">
    <source>
        <dbReference type="EMBL" id="KIL55292.1"/>
    </source>
</evidence>